<feature type="compositionally biased region" description="Low complexity" evidence="1">
    <location>
        <begin position="266"/>
        <end position="281"/>
    </location>
</feature>
<accession>A0AAD5VAK3</accession>
<feature type="region of interest" description="Disordered" evidence="1">
    <location>
        <begin position="536"/>
        <end position="743"/>
    </location>
</feature>
<dbReference type="Pfam" id="PF00621">
    <property type="entry name" value="RhoGEF"/>
    <property type="match status" value="1"/>
</dbReference>
<feature type="region of interest" description="Disordered" evidence="1">
    <location>
        <begin position="1"/>
        <end position="25"/>
    </location>
</feature>
<dbReference type="SUPFAM" id="SSF48065">
    <property type="entry name" value="DBL homology domain (DH-domain)"/>
    <property type="match status" value="1"/>
</dbReference>
<evidence type="ECO:0000313" key="4">
    <source>
        <dbReference type="Proteomes" id="UP001212997"/>
    </source>
</evidence>
<keyword evidence="4" id="KW-1185">Reference proteome</keyword>
<dbReference type="Proteomes" id="UP001212997">
    <property type="component" value="Unassembled WGS sequence"/>
</dbReference>
<feature type="region of interest" description="Disordered" evidence="1">
    <location>
        <begin position="215"/>
        <end position="297"/>
    </location>
</feature>
<feature type="compositionally biased region" description="Pro residues" evidence="1">
    <location>
        <begin position="569"/>
        <end position="583"/>
    </location>
</feature>
<dbReference type="PANTHER" id="PTHR45924">
    <property type="entry name" value="FI17866P1"/>
    <property type="match status" value="1"/>
</dbReference>
<protein>
    <recommendedName>
        <fullName evidence="2">DH domain-containing protein</fullName>
    </recommendedName>
</protein>
<feature type="compositionally biased region" description="Pro residues" evidence="1">
    <location>
        <begin position="651"/>
        <end position="665"/>
    </location>
</feature>
<name>A0AAD5VAK3_9APHY</name>
<feature type="compositionally biased region" description="Low complexity" evidence="1">
    <location>
        <begin position="487"/>
        <end position="499"/>
    </location>
</feature>
<feature type="compositionally biased region" description="Low complexity" evidence="1">
    <location>
        <begin position="1"/>
        <end position="11"/>
    </location>
</feature>
<evidence type="ECO:0000256" key="1">
    <source>
        <dbReference type="SAM" id="MobiDB-lite"/>
    </source>
</evidence>
<dbReference type="GO" id="GO:0031267">
    <property type="term" value="F:small GTPase binding"/>
    <property type="evidence" value="ECO:0007669"/>
    <property type="project" value="TreeGrafter"/>
</dbReference>
<feature type="compositionally biased region" description="Pro residues" evidence="1">
    <location>
        <begin position="604"/>
        <end position="619"/>
    </location>
</feature>
<evidence type="ECO:0000313" key="3">
    <source>
        <dbReference type="EMBL" id="KAJ3490577.1"/>
    </source>
</evidence>
<evidence type="ECO:0000259" key="2">
    <source>
        <dbReference type="PROSITE" id="PS50010"/>
    </source>
</evidence>
<dbReference type="Gene3D" id="1.20.900.10">
    <property type="entry name" value="Dbl homology (DH) domain"/>
    <property type="match status" value="1"/>
</dbReference>
<dbReference type="EMBL" id="JANAWD010000026">
    <property type="protein sequence ID" value="KAJ3490577.1"/>
    <property type="molecule type" value="Genomic_DNA"/>
</dbReference>
<organism evidence="3 4">
    <name type="scientific">Meripilus lineatus</name>
    <dbReference type="NCBI Taxonomy" id="2056292"/>
    <lineage>
        <taxon>Eukaryota</taxon>
        <taxon>Fungi</taxon>
        <taxon>Dikarya</taxon>
        <taxon>Basidiomycota</taxon>
        <taxon>Agaricomycotina</taxon>
        <taxon>Agaricomycetes</taxon>
        <taxon>Polyporales</taxon>
        <taxon>Meripilaceae</taxon>
        <taxon>Meripilus</taxon>
    </lineage>
</organism>
<dbReference type="GO" id="GO:0005085">
    <property type="term" value="F:guanyl-nucleotide exchange factor activity"/>
    <property type="evidence" value="ECO:0007669"/>
    <property type="project" value="InterPro"/>
</dbReference>
<feature type="region of interest" description="Disordered" evidence="1">
    <location>
        <begin position="767"/>
        <end position="788"/>
    </location>
</feature>
<feature type="compositionally biased region" description="Pro residues" evidence="1">
    <location>
        <begin position="703"/>
        <end position="726"/>
    </location>
</feature>
<feature type="region of interest" description="Disordered" evidence="1">
    <location>
        <begin position="454"/>
        <end position="517"/>
    </location>
</feature>
<comment type="caution">
    <text evidence="3">The sequence shown here is derived from an EMBL/GenBank/DDBJ whole genome shotgun (WGS) entry which is preliminary data.</text>
</comment>
<sequence length="906" mass="96834">MTPIGAAHSSVPPSPSADGRPKKVNPLTDLIDTEKIYVDTLTGIIRKVAAAWSRSNLPPPELDMMFRSIEGVYRANRTLLGKLKELGTNPSSPKALGDLLMRWIDDLEAPYTTYASNYCCGFDSWDPVQSNPRLRTTLAMFSSSNPPPLPPNSSPHPSAPPLWTLDDLFLLPKDRLRYYKKLYTRLLKSTTPGRSDHRLLTGALDKLDGLLGTLDQRSSQRVDGGYPQPPPPVTEDEVVVDMRTRDSTGVPLKNFMGPTSNRESDSTGGASSQSSGGRMSSDTAPTSDGRFSSSTMTMPVIELERRLSTERTLDIFTMKPKQVRLQISPPTLHYTRELRISADVVLNLIPRSTGVEVIQERGHLFILTDLLLICERMTREEAARGGPDGPDMWLLYPPLAGKHLRVAPVDGSDTAFTITILRKETLFVNAQSPQLRNKLIHEFRECIETGAAVMPSKNQAPPPPVPALPTGLPGSPSVPLDRNQGNPRGPRSSGSVSPPTRAFSPGRGPMQPPQFDQQVVDGMSRMGLAPDSRIPPMGNPMPGPMFPPRSSSAVPGAPGGPGPSYMPGQPMPGPGRGPPPPGAFGPGQMMPPSNPGLPPGAMIPIPPGSPPPIGPPNGPGPGQVLPPARNTSFNRGMNGPPVGQPMGLPQRPLPGGPPYGPPPPQGYQNVTSPPSSRPPSGSSAYGAHLRKSPSSRSLNGQEPMPPQGGHPPMPPYPDDLQPPRPAFLPRSDSSSSLNSMGSVNSLHAPRPLLPSAQISLRSVSMAGSFIEPSPPNSPVEETPKHTGPVTSNITAQMKCKVFLKQHHQQWKNVGSAKLRLYHESPTNVKQLVVEADNSKKTVLISTIVLADGVERVGRTGVAVELSDKGARTGIVYMIQLRNETSAGGLFDSLLAGSDRSGVNAKG</sequence>
<dbReference type="InterPro" id="IPR000219">
    <property type="entry name" value="DH_dom"/>
</dbReference>
<dbReference type="InterPro" id="IPR035899">
    <property type="entry name" value="DBL_dom_sf"/>
</dbReference>
<feature type="compositionally biased region" description="Low complexity" evidence="1">
    <location>
        <begin position="666"/>
        <end position="683"/>
    </location>
</feature>
<dbReference type="PANTHER" id="PTHR45924:SF2">
    <property type="entry name" value="FI17866P1"/>
    <property type="match status" value="1"/>
</dbReference>
<dbReference type="SMART" id="SM00325">
    <property type="entry name" value="RhoGEF"/>
    <property type="match status" value="1"/>
</dbReference>
<feature type="domain" description="DH" evidence="2">
    <location>
        <begin position="22"/>
        <end position="217"/>
    </location>
</feature>
<feature type="compositionally biased region" description="Low complexity" evidence="1">
    <location>
        <begin position="731"/>
        <end position="743"/>
    </location>
</feature>
<reference evidence="3" key="1">
    <citation type="submission" date="2022-07" db="EMBL/GenBank/DDBJ databases">
        <title>Genome Sequence of Physisporinus lineatus.</title>
        <authorList>
            <person name="Buettner E."/>
        </authorList>
    </citation>
    <scope>NUCLEOTIDE SEQUENCE</scope>
    <source>
        <strain evidence="3">VT162</strain>
    </source>
</reference>
<gene>
    <name evidence="3" type="ORF">NLI96_g1354</name>
</gene>
<dbReference type="PROSITE" id="PS50010">
    <property type="entry name" value="DH_2"/>
    <property type="match status" value="1"/>
</dbReference>
<proteinExistence type="predicted"/>
<feature type="compositionally biased region" description="Polar residues" evidence="1">
    <location>
        <begin position="282"/>
        <end position="297"/>
    </location>
</feature>
<dbReference type="AlphaFoldDB" id="A0AAD5VAK3"/>
<feature type="compositionally biased region" description="Pro residues" evidence="1">
    <location>
        <begin position="537"/>
        <end position="547"/>
    </location>
</feature>